<comment type="caution">
    <text evidence="3">The sequence shown here is derived from an EMBL/GenBank/DDBJ whole genome shotgun (WGS) entry which is preliminary data.</text>
</comment>
<dbReference type="RefSeq" id="XP_046116126.1">
    <property type="nucleotide sequence ID" value="XM_046267067.1"/>
</dbReference>
<evidence type="ECO:0000313" key="3">
    <source>
        <dbReference type="EMBL" id="KAG9252202.1"/>
    </source>
</evidence>
<dbReference type="EMBL" id="MU251263">
    <property type="protein sequence ID" value="KAG9252202.1"/>
    <property type="molecule type" value="Genomic_DNA"/>
</dbReference>
<dbReference type="OrthoDB" id="2993351at2759"/>
<feature type="region of interest" description="Disordered" evidence="1">
    <location>
        <begin position="187"/>
        <end position="206"/>
    </location>
</feature>
<evidence type="ECO:0000259" key="2">
    <source>
        <dbReference type="Pfam" id="PF12417"/>
    </source>
</evidence>
<proteinExistence type="predicted"/>
<keyword evidence="4" id="KW-1185">Reference proteome</keyword>
<dbReference type="GeneID" id="70297970"/>
<gene>
    <name evidence="3" type="ORF">F5Z01DRAFT_752078</name>
</gene>
<reference evidence="3" key="1">
    <citation type="journal article" date="2021" name="IMA Fungus">
        <title>Genomic characterization of three marine fungi, including Emericellopsis atlantica sp. nov. with signatures of a generalist lifestyle and marine biomass degradation.</title>
        <authorList>
            <person name="Hagestad O.C."/>
            <person name="Hou L."/>
            <person name="Andersen J.H."/>
            <person name="Hansen E.H."/>
            <person name="Altermark B."/>
            <person name="Li C."/>
            <person name="Kuhnert E."/>
            <person name="Cox R.J."/>
            <person name="Crous P.W."/>
            <person name="Spatafora J.W."/>
            <person name="Lail K."/>
            <person name="Amirebrahimi M."/>
            <person name="Lipzen A."/>
            <person name="Pangilinan J."/>
            <person name="Andreopoulos W."/>
            <person name="Hayes R.D."/>
            <person name="Ng V."/>
            <person name="Grigoriev I.V."/>
            <person name="Jackson S.A."/>
            <person name="Sutton T.D.S."/>
            <person name="Dobson A.D.W."/>
            <person name="Rama T."/>
        </authorList>
    </citation>
    <scope>NUCLEOTIDE SEQUENCE</scope>
    <source>
        <strain evidence="3">TS7</strain>
    </source>
</reference>
<dbReference type="InterPro" id="IPR022137">
    <property type="entry name" value="Znf_prot_DUF3669"/>
</dbReference>
<dbReference type="PANTHER" id="PTHR40780:SF2">
    <property type="entry name" value="DUF3669 DOMAIN-CONTAINING PROTEIN"/>
    <property type="match status" value="1"/>
</dbReference>
<feature type="domain" description="DUF3669" evidence="2">
    <location>
        <begin position="214"/>
        <end position="277"/>
    </location>
</feature>
<evidence type="ECO:0000313" key="4">
    <source>
        <dbReference type="Proteomes" id="UP000887229"/>
    </source>
</evidence>
<sequence length="300" mass="33245">MDRPASLGEDIDTDRGYDSRKPLVEIGKGQCGTVFALPGSIPSGFAAVAKIPNAEEKFEQLLNDCCDPALAKDINIPRVATCYHGRLHTHEFALVSARVFAVPMSFRHAIVDSLCPPAIRETKQEFLAMPVNQNCLVRIYLGRRESNKNQTKLGNFKLQNFPLHAGVDGNDVEFILGRSPDEVAAAEREASLDENEHALAQPHQSPADTRGVSVWLIDFNLCSTFEDNSAGLKKIVDAFFWNDPYYPDPSSDVDGDKKLWAAFKERYLEVSRQITNSATPERFIAEIEAKCRKASVGGLF</sequence>
<protein>
    <submittedName>
        <fullName evidence="3">Zinc finger protein-domain-containing protein</fullName>
    </submittedName>
</protein>
<dbReference type="AlphaFoldDB" id="A0A9P7ZI38"/>
<dbReference type="Pfam" id="PF12417">
    <property type="entry name" value="DUF3669"/>
    <property type="match status" value="1"/>
</dbReference>
<organism evidence="3 4">
    <name type="scientific">Emericellopsis atlantica</name>
    <dbReference type="NCBI Taxonomy" id="2614577"/>
    <lineage>
        <taxon>Eukaryota</taxon>
        <taxon>Fungi</taxon>
        <taxon>Dikarya</taxon>
        <taxon>Ascomycota</taxon>
        <taxon>Pezizomycotina</taxon>
        <taxon>Sordariomycetes</taxon>
        <taxon>Hypocreomycetidae</taxon>
        <taxon>Hypocreales</taxon>
        <taxon>Bionectriaceae</taxon>
        <taxon>Emericellopsis</taxon>
    </lineage>
</organism>
<accession>A0A9P7ZI38</accession>
<name>A0A9P7ZI38_9HYPO</name>
<evidence type="ECO:0000256" key="1">
    <source>
        <dbReference type="SAM" id="MobiDB-lite"/>
    </source>
</evidence>
<dbReference type="Proteomes" id="UP000887229">
    <property type="component" value="Unassembled WGS sequence"/>
</dbReference>
<dbReference type="PANTHER" id="PTHR40780">
    <property type="entry name" value="DUF3669 DOMAIN-CONTAINING PROTEIN"/>
    <property type="match status" value="1"/>
</dbReference>
<feature type="compositionally biased region" description="Basic and acidic residues" evidence="1">
    <location>
        <begin position="187"/>
        <end position="197"/>
    </location>
</feature>